<dbReference type="Pfam" id="PF12708">
    <property type="entry name" value="Pect-lyase_RHGA_epim"/>
    <property type="match status" value="2"/>
</dbReference>
<dbReference type="SUPFAM" id="SSF51126">
    <property type="entry name" value="Pectin lyase-like"/>
    <property type="match status" value="2"/>
</dbReference>
<dbReference type="CDD" id="cd23668">
    <property type="entry name" value="GH55_beta13glucanase-like"/>
    <property type="match status" value="1"/>
</dbReference>
<evidence type="ECO:0000259" key="3">
    <source>
        <dbReference type="PROSITE" id="PS50206"/>
    </source>
</evidence>
<evidence type="ECO:0000256" key="1">
    <source>
        <dbReference type="SAM" id="MobiDB-lite"/>
    </source>
</evidence>
<feature type="compositionally biased region" description="Polar residues" evidence="1">
    <location>
        <begin position="436"/>
        <end position="446"/>
    </location>
</feature>
<dbReference type="Proteomes" id="UP000226031">
    <property type="component" value="Unassembled WGS sequence"/>
</dbReference>
<dbReference type="PANTHER" id="PTHR33928">
    <property type="entry name" value="POLYGALACTURONASE QRT3"/>
    <property type="match status" value="1"/>
</dbReference>
<dbReference type="VEuPathDB" id="FungiDB:EMCG_04955"/>
<proteinExistence type="predicted"/>
<accession>A0A2B7ZQZ3</accession>
<dbReference type="InterPro" id="IPR024535">
    <property type="entry name" value="RHGA/B-epi-like_pectate_lyase"/>
</dbReference>
<evidence type="ECO:0000313" key="5">
    <source>
        <dbReference type="Proteomes" id="UP000226031"/>
    </source>
</evidence>
<feature type="compositionally biased region" description="Low complexity" evidence="1">
    <location>
        <begin position="451"/>
        <end position="465"/>
    </location>
</feature>
<dbReference type="InterPro" id="IPR001763">
    <property type="entry name" value="Rhodanese-like_dom"/>
</dbReference>
<dbReference type="GO" id="GO:0004650">
    <property type="term" value="F:polygalacturonase activity"/>
    <property type="evidence" value="ECO:0007669"/>
    <property type="project" value="InterPro"/>
</dbReference>
<feature type="signal peptide" evidence="2">
    <location>
        <begin position="1"/>
        <end position="28"/>
    </location>
</feature>
<protein>
    <submittedName>
        <fullName evidence="4">Glucan 1,3-beta-glucosidase</fullName>
    </submittedName>
</protein>
<keyword evidence="5" id="KW-1185">Reference proteome</keyword>
<dbReference type="InterPro" id="IPR012334">
    <property type="entry name" value="Pectin_lyas_fold"/>
</dbReference>
<gene>
    <name evidence="4" type="ORF">GX50_01750</name>
</gene>
<feature type="chain" id="PRO_5011976290" evidence="2">
    <location>
        <begin position="29"/>
        <end position="896"/>
    </location>
</feature>
<sequence>MMMLSSPVLWVVAHLWLLLGGLTGLVNAIPMPQGDPPPEASGFWVDSIARQGAPAFRQAKGEYQIYRNVKDFGAKGDGTTDDTEAINQAISTGDRCGLGCDSSTVTPAIVYFPAGTYVVSKPIIQYYYTQLVGDALAMPVIKAAASFKGIAVIDADPYTNTGANWYTNQNNFFRSIRNFVIDLTGMDQGSGAGIHWQVAQASSLQNIRFEMVQGGGEANRQQGIFMDNGSGGFMTDLIFNGGNYGAFLGNQQFTTRNLTFNNCNTAVFMNWNWAWTFKSISVNNCGVGVNMSSGGFNQTVGSVLILDSKFTGTPKGVVTSYNQDSVPETGGTLILDNVDFTGSEVAVAHADGSVVLKGGSVVASWAQGNAYTFAGSAPIKNSKREPEPQPQGLVPVYTVERIIKKDTCKAPAPPAPEPAPISPEPTPPIQPPASTDNSPTPSQSKPAVTESKSPVVTPSSVSSSVPPSPTPSPTNPNPAACPTTAPKKTRISAGLTSPTKPAVLLDPSGKVFERTKPQYENVPTKSFISVKDAGAKGDGVTDDTAAIQAVLDGAKPDQIVYFDHGAYVITSTIKVPKEIKITGEIWPLLMASGPAFSDESKPIPMLQVGQPGDKGSVEISDLMIETKGPAPGAILVEWNVAEATQGSVGMWDVHFRIGGSAGTELQSDHCAKTPNSTTTPDPKCVGAFMLLHITKQASGYFENTWLWVSDHELDLPDHGQINIYNGRGILIESTGPVWLYGSASEHSQLYQYSIVGAKNVFMALIQVETPYYQANPNALVPFKPNPDFNDPDFSNCQTDSCKKAWGLRILDSSDVYLYGGGLYSFFENYDQDCLATESCQENMIEVDCSSVHLYGVSTKASTNMITRGAGGQALVKQIENRNTFCSTLAIFQQIAA</sequence>
<dbReference type="Gene3D" id="2.160.20.10">
    <property type="entry name" value="Single-stranded right-handed beta-helix, Pectin lyase-like"/>
    <property type="match status" value="2"/>
</dbReference>
<dbReference type="InterPro" id="IPR011050">
    <property type="entry name" value="Pectin_lyase_fold/virulence"/>
</dbReference>
<feature type="compositionally biased region" description="Pro residues" evidence="1">
    <location>
        <begin position="411"/>
        <end position="431"/>
    </location>
</feature>
<feature type="region of interest" description="Disordered" evidence="1">
    <location>
        <begin position="408"/>
        <end position="502"/>
    </location>
</feature>
<dbReference type="FunFam" id="2.160.20.10:FF:000023">
    <property type="entry name" value="Exo-beta-1,3-glucanase Exg0"/>
    <property type="match status" value="1"/>
</dbReference>
<dbReference type="EMBL" id="PDND01000022">
    <property type="protein sequence ID" value="PGH35412.1"/>
    <property type="molecule type" value="Genomic_DNA"/>
</dbReference>
<reference evidence="4 5" key="1">
    <citation type="submission" date="2017-10" db="EMBL/GenBank/DDBJ databases">
        <title>Comparative genomics in systemic dimorphic fungi from Ajellomycetaceae.</title>
        <authorList>
            <person name="Munoz J.F."/>
            <person name="Mcewen J.G."/>
            <person name="Clay O.K."/>
            <person name="Cuomo C.A."/>
        </authorList>
    </citation>
    <scope>NUCLEOTIDE SEQUENCE [LARGE SCALE GENOMIC DNA]</scope>
    <source>
        <strain evidence="4 5">UAMH4076</strain>
    </source>
</reference>
<feature type="compositionally biased region" description="Low complexity" evidence="1">
    <location>
        <begin position="477"/>
        <end position="486"/>
    </location>
</feature>
<comment type="caution">
    <text evidence="4">The sequence shown here is derived from an EMBL/GenBank/DDBJ whole genome shotgun (WGS) entry which is preliminary data.</text>
</comment>
<organism evidence="4 5">
    <name type="scientific">[Emmonsia] crescens</name>
    <dbReference type="NCBI Taxonomy" id="73230"/>
    <lineage>
        <taxon>Eukaryota</taxon>
        <taxon>Fungi</taxon>
        <taxon>Dikarya</taxon>
        <taxon>Ascomycota</taxon>
        <taxon>Pezizomycotina</taxon>
        <taxon>Eurotiomycetes</taxon>
        <taxon>Eurotiomycetidae</taxon>
        <taxon>Onygenales</taxon>
        <taxon>Ajellomycetaceae</taxon>
        <taxon>Emergomyces</taxon>
    </lineage>
</organism>
<dbReference type="STRING" id="73230.A0A2B7ZQZ3"/>
<name>A0A2B7ZQZ3_9EURO</name>
<feature type="domain" description="Rhodanese" evidence="3">
    <location>
        <begin position="804"/>
        <end position="834"/>
    </location>
</feature>
<dbReference type="InterPro" id="IPR039279">
    <property type="entry name" value="QRT3-like"/>
</dbReference>
<dbReference type="PROSITE" id="PS50206">
    <property type="entry name" value="RHODANESE_3"/>
    <property type="match status" value="1"/>
</dbReference>
<dbReference type="PANTHER" id="PTHR33928:SF2">
    <property type="entry name" value="PECTATE LYASE SUPERFAMILY PROTEIN DOMAIN-CONTAINING PROTEIN-RELATED"/>
    <property type="match status" value="1"/>
</dbReference>
<evidence type="ECO:0000256" key="2">
    <source>
        <dbReference type="SAM" id="SignalP"/>
    </source>
</evidence>
<feature type="compositionally biased region" description="Pro residues" evidence="1">
    <location>
        <begin position="466"/>
        <end position="476"/>
    </location>
</feature>
<evidence type="ECO:0000313" key="4">
    <source>
        <dbReference type="EMBL" id="PGH35412.1"/>
    </source>
</evidence>
<dbReference type="FunFam" id="2.160.20.10:FF:000026">
    <property type="entry name" value="Exo-beta-1,3-glucanase Exg0"/>
    <property type="match status" value="1"/>
</dbReference>
<keyword evidence="2" id="KW-0732">Signal</keyword>
<dbReference type="AlphaFoldDB" id="A0A2B7ZQZ3"/>